<keyword evidence="1" id="KW-0175">Coiled coil</keyword>
<sequence length="78" mass="9234">MYTDQLKELRLLRTRLFHESDMLETTIAKIETSLERLNNANLRLQKAEQRIRMFAKQAEINEALIKDIIENGLPNHLK</sequence>
<evidence type="ECO:0000256" key="1">
    <source>
        <dbReference type="SAM" id="Coils"/>
    </source>
</evidence>
<accession>A0A0F9AR00</accession>
<gene>
    <name evidence="2" type="ORF">LCGC14_2540070</name>
</gene>
<proteinExistence type="predicted"/>
<comment type="caution">
    <text evidence="2">The sequence shown here is derived from an EMBL/GenBank/DDBJ whole genome shotgun (WGS) entry which is preliminary data.</text>
</comment>
<name>A0A0F9AR00_9ZZZZ</name>
<protein>
    <submittedName>
        <fullName evidence="2">Uncharacterized protein</fullName>
    </submittedName>
</protein>
<organism evidence="2">
    <name type="scientific">marine sediment metagenome</name>
    <dbReference type="NCBI Taxonomy" id="412755"/>
    <lineage>
        <taxon>unclassified sequences</taxon>
        <taxon>metagenomes</taxon>
        <taxon>ecological metagenomes</taxon>
    </lineage>
</organism>
<dbReference type="AlphaFoldDB" id="A0A0F9AR00"/>
<reference evidence="2" key="1">
    <citation type="journal article" date="2015" name="Nature">
        <title>Complex archaea that bridge the gap between prokaryotes and eukaryotes.</title>
        <authorList>
            <person name="Spang A."/>
            <person name="Saw J.H."/>
            <person name="Jorgensen S.L."/>
            <person name="Zaremba-Niedzwiedzka K."/>
            <person name="Martijn J."/>
            <person name="Lind A.E."/>
            <person name="van Eijk R."/>
            <person name="Schleper C."/>
            <person name="Guy L."/>
            <person name="Ettema T.J."/>
        </authorList>
    </citation>
    <scope>NUCLEOTIDE SEQUENCE</scope>
</reference>
<dbReference type="EMBL" id="LAZR01041432">
    <property type="protein sequence ID" value="KKL12009.1"/>
    <property type="molecule type" value="Genomic_DNA"/>
</dbReference>
<evidence type="ECO:0000313" key="2">
    <source>
        <dbReference type="EMBL" id="KKL12009.1"/>
    </source>
</evidence>
<feature type="coiled-coil region" evidence="1">
    <location>
        <begin position="20"/>
        <end position="57"/>
    </location>
</feature>